<name>E0XXH7_9PROT</name>
<accession>E0XXH7</accession>
<keyword evidence="6 7" id="KW-0862">Zinc</keyword>
<dbReference type="InterPro" id="IPR036866">
    <property type="entry name" value="RibonucZ/Hydroxyglut_hydro"/>
</dbReference>
<feature type="binding site" evidence="7">
    <location>
        <position position="116"/>
    </location>
    <ligand>
        <name>Zn(2+)</name>
        <dbReference type="ChEBI" id="CHEBI:29105"/>
        <label>1</label>
    </ligand>
</feature>
<sequence>MSRIEIIQFKYLSDNYGILLHDKHTKKTIAIDAGDEASYNKALDAQGWQLSEIWVTHHHWDHTDGIQGLYERWQCKVIGPAKDSTVPIAHLSKGITEGDSFLFANSTVKVIHTPGHTLDMINFYLPSENILFSADTLFSLGCGRVFEGDMNMMYNSINKILALPDKTTIYCSHEYTQANGKFALSVDADNKSLITRINQVEKLVAANKPTIPTILELEKQTNPFLRTSSPSIRNKLGLKDASEVEVFSALRTAKDNF</sequence>
<evidence type="ECO:0000256" key="6">
    <source>
        <dbReference type="ARBA" id="ARBA00022833"/>
    </source>
</evidence>
<comment type="catalytic activity">
    <reaction evidence="1 7">
        <text>an S-(2-hydroxyacyl)glutathione + H2O = a 2-hydroxy carboxylate + glutathione + H(+)</text>
        <dbReference type="Rhea" id="RHEA:21864"/>
        <dbReference type="ChEBI" id="CHEBI:15377"/>
        <dbReference type="ChEBI" id="CHEBI:15378"/>
        <dbReference type="ChEBI" id="CHEBI:57925"/>
        <dbReference type="ChEBI" id="CHEBI:58896"/>
        <dbReference type="ChEBI" id="CHEBI:71261"/>
        <dbReference type="EC" id="3.1.2.6"/>
    </reaction>
</comment>
<evidence type="ECO:0000259" key="8">
    <source>
        <dbReference type="SMART" id="SM00849"/>
    </source>
</evidence>
<dbReference type="InterPro" id="IPR032282">
    <property type="entry name" value="HAGH_C"/>
</dbReference>
<comment type="cofactor">
    <cofactor evidence="7">
        <name>Zn(2+)</name>
        <dbReference type="ChEBI" id="CHEBI:29105"/>
    </cofactor>
    <text evidence="7">Binds 2 Zn(2+) ions per subunit.</text>
</comment>
<dbReference type="HAMAP" id="MF_01374">
    <property type="entry name" value="Glyoxalase_2"/>
    <property type="match status" value="1"/>
</dbReference>
<dbReference type="CDD" id="cd07723">
    <property type="entry name" value="hydroxyacylglutathione_hydrolase_MBL-fold"/>
    <property type="match status" value="1"/>
</dbReference>
<dbReference type="GO" id="GO:0019243">
    <property type="term" value="P:methylglyoxal catabolic process to D-lactate via S-lactoyl-glutathione"/>
    <property type="evidence" value="ECO:0007669"/>
    <property type="project" value="UniProtKB-UniRule"/>
</dbReference>
<dbReference type="SUPFAM" id="SSF56281">
    <property type="entry name" value="Metallo-hydrolase/oxidoreductase"/>
    <property type="match status" value="1"/>
</dbReference>
<dbReference type="InterPro" id="IPR050110">
    <property type="entry name" value="Glyoxalase_II_hydrolase"/>
</dbReference>
<organism evidence="9">
    <name type="scientific">uncultured alpha proteobacterium HF0070_34E11</name>
    <dbReference type="NCBI Taxonomy" id="710807"/>
    <lineage>
        <taxon>Bacteria</taxon>
        <taxon>Pseudomonadati</taxon>
        <taxon>Pseudomonadota</taxon>
        <taxon>Alphaproteobacteria</taxon>
        <taxon>environmental samples</taxon>
    </lineage>
</organism>
<dbReference type="PIRSF" id="PIRSF005457">
    <property type="entry name" value="Glx"/>
    <property type="match status" value="1"/>
</dbReference>
<proteinExistence type="inferred from homology"/>
<feature type="binding site" evidence="7">
    <location>
        <position position="59"/>
    </location>
    <ligand>
        <name>Zn(2+)</name>
        <dbReference type="ChEBI" id="CHEBI:29105"/>
        <label>1</label>
    </ligand>
</feature>
<evidence type="ECO:0000256" key="4">
    <source>
        <dbReference type="ARBA" id="ARBA00022723"/>
    </source>
</evidence>
<dbReference type="InterPro" id="IPR001279">
    <property type="entry name" value="Metallo-B-lactamas"/>
</dbReference>
<evidence type="ECO:0000256" key="3">
    <source>
        <dbReference type="ARBA" id="ARBA00006759"/>
    </source>
</evidence>
<feature type="binding site" evidence="7">
    <location>
        <position position="57"/>
    </location>
    <ligand>
        <name>Zn(2+)</name>
        <dbReference type="ChEBI" id="CHEBI:29105"/>
        <label>1</label>
    </ligand>
</feature>
<reference evidence="9" key="1">
    <citation type="journal article" date="2011" name="Environ. Microbiol.">
        <title>Time-series analyses of Monterey Bay coastal microbial picoplankton using a 'genome proxy' microarray.</title>
        <authorList>
            <person name="Rich V.I."/>
            <person name="Pham V.D."/>
            <person name="Eppley J."/>
            <person name="Shi Y."/>
            <person name="DeLong E.F."/>
        </authorList>
    </citation>
    <scope>NUCLEOTIDE SEQUENCE</scope>
</reference>
<keyword evidence="5 7" id="KW-0378">Hydrolase</keyword>
<dbReference type="InterPro" id="IPR035680">
    <property type="entry name" value="Clx_II_MBL"/>
</dbReference>
<dbReference type="PANTHER" id="PTHR43705">
    <property type="entry name" value="HYDROXYACYLGLUTATHIONE HYDROLASE"/>
    <property type="match status" value="1"/>
</dbReference>
<dbReference type="AlphaFoldDB" id="E0XXH7"/>
<gene>
    <name evidence="7" type="primary">gloB</name>
</gene>
<dbReference type="Pfam" id="PF16123">
    <property type="entry name" value="HAGH_C"/>
    <property type="match status" value="1"/>
</dbReference>
<feature type="domain" description="Metallo-beta-lactamase" evidence="8">
    <location>
        <begin position="14"/>
        <end position="173"/>
    </location>
</feature>
<comment type="function">
    <text evidence="7">Thiolesterase that catalyzes the hydrolysis of S-D-lactoyl-glutathione to form glutathione and D-lactic acid.</text>
</comment>
<dbReference type="SMART" id="SM00849">
    <property type="entry name" value="Lactamase_B"/>
    <property type="match status" value="1"/>
</dbReference>
<dbReference type="GO" id="GO:0046872">
    <property type="term" value="F:metal ion binding"/>
    <property type="evidence" value="ECO:0007669"/>
    <property type="project" value="UniProtKB-KW"/>
</dbReference>
<dbReference type="NCBIfam" id="TIGR03413">
    <property type="entry name" value="GSH_gloB"/>
    <property type="match status" value="1"/>
</dbReference>
<keyword evidence="4 7" id="KW-0479">Metal-binding</keyword>
<comment type="similarity">
    <text evidence="3 7">Belongs to the metallo-beta-lactamase superfamily. Glyoxalase II family.</text>
</comment>
<feature type="binding site" evidence="7">
    <location>
        <position position="135"/>
    </location>
    <ligand>
        <name>Zn(2+)</name>
        <dbReference type="ChEBI" id="CHEBI:29105"/>
        <label>1</label>
    </ligand>
</feature>
<dbReference type="InterPro" id="IPR017782">
    <property type="entry name" value="Hydroxyacylglutathione_Hdrlase"/>
</dbReference>
<dbReference type="GO" id="GO:0004416">
    <property type="term" value="F:hydroxyacylglutathione hydrolase activity"/>
    <property type="evidence" value="ECO:0007669"/>
    <property type="project" value="UniProtKB-UniRule"/>
</dbReference>
<feature type="binding site" evidence="7">
    <location>
        <position position="135"/>
    </location>
    <ligand>
        <name>Zn(2+)</name>
        <dbReference type="ChEBI" id="CHEBI:29105"/>
        <label>2</label>
    </ligand>
</feature>
<feature type="binding site" evidence="7">
    <location>
        <position position="61"/>
    </location>
    <ligand>
        <name>Zn(2+)</name>
        <dbReference type="ChEBI" id="CHEBI:29105"/>
        <label>2</label>
    </ligand>
</feature>
<comment type="subunit">
    <text evidence="7">Monomer.</text>
</comment>
<protein>
    <recommendedName>
        <fullName evidence="7">Hydroxyacylglutathione hydrolase</fullName>
        <ecNumber evidence="7">3.1.2.6</ecNumber>
    </recommendedName>
    <alternativeName>
        <fullName evidence="7">Glyoxalase II</fullName>
        <shortName evidence="7">Glx II</shortName>
    </alternativeName>
</protein>
<evidence type="ECO:0000256" key="1">
    <source>
        <dbReference type="ARBA" id="ARBA00001623"/>
    </source>
</evidence>
<feature type="binding site" evidence="7">
    <location>
        <position position="62"/>
    </location>
    <ligand>
        <name>Zn(2+)</name>
        <dbReference type="ChEBI" id="CHEBI:29105"/>
        <label>2</label>
    </ligand>
</feature>
<evidence type="ECO:0000256" key="2">
    <source>
        <dbReference type="ARBA" id="ARBA00004963"/>
    </source>
</evidence>
<comment type="pathway">
    <text evidence="2 7">Secondary metabolite metabolism; methylglyoxal degradation; (R)-lactate from methylglyoxal: step 2/2.</text>
</comment>
<dbReference type="EC" id="3.1.2.6" evidence="7"/>
<evidence type="ECO:0000313" key="9">
    <source>
        <dbReference type="EMBL" id="ADI19118.1"/>
    </source>
</evidence>
<evidence type="ECO:0000256" key="7">
    <source>
        <dbReference type="HAMAP-Rule" id="MF_01374"/>
    </source>
</evidence>
<dbReference type="Gene3D" id="3.60.15.10">
    <property type="entry name" value="Ribonuclease Z/Hydroxyacylglutathione hydrolase-like"/>
    <property type="match status" value="1"/>
</dbReference>
<evidence type="ECO:0000256" key="5">
    <source>
        <dbReference type="ARBA" id="ARBA00022801"/>
    </source>
</evidence>
<dbReference type="Pfam" id="PF00753">
    <property type="entry name" value="Lactamase_B"/>
    <property type="match status" value="1"/>
</dbReference>
<dbReference type="EMBL" id="GU474911">
    <property type="protein sequence ID" value="ADI19118.1"/>
    <property type="molecule type" value="Genomic_DNA"/>
</dbReference>
<dbReference type="PANTHER" id="PTHR43705:SF1">
    <property type="entry name" value="HYDROXYACYLGLUTATHIONE HYDROLASE GLOB"/>
    <property type="match status" value="1"/>
</dbReference>
<feature type="binding site" evidence="7">
    <location>
        <position position="173"/>
    </location>
    <ligand>
        <name>Zn(2+)</name>
        <dbReference type="ChEBI" id="CHEBI:29105"/>
        <label>2</label>
    </ligand>
</feature>
<dbReference type="UniPathway" id="UPA00619">
    <property type="reaction ID" value="UER00676"/>
</dbReference>